<dbReference type="EMBL" id="UINC01228802">
    <property type="protein sequence ID" value="SVE60268.1"/>
    <property type="molecule type" value="Genomic_DNA"/>
</dbReference>
<proteinExistence type="predicted"/>
<sequence>MQVKQVLMRITNGTRMMRTTATMTIRWNNNLSYSIKISFENVPPLLGRDILLKLH</sequence>
<organism evidence="1">
    <name type="scientific">marine metagenome</name>
    <dbReference type="NCBI Taxonomy" id="408172"/>
    <lineage>
        <taxon>unclassified sequences</taxon>
        <taxon>metagenomes</taxon>
        <taxon>ecological metagenomes</taxon>
    </lineage>
</organism>
<evidence type="ECO:0000313" key="1">
    <source>
        <dbReference type="EMBL" id="SVE60268.1"/>
    </source>
</evidence>
<gene>
    <name evidence="1" type="ORF">METZ01_LOCUS513122</name>
</gene>
<accession>A0A383EVZ6</accession>
<name>A0A383EVZ6_9ZZZZ</name>
<protein>
    <submittedName>
        <fullName evidence="1">Uncharacterized protein</fullName>
    </submittedName>
</protein>
<reference evidence="1" key="1">
    <citation type="submission" date="2018-05" db="EMBL/GenBank/DDBJ databases">
        <authorList>
            <person name="Lanie J.A."/>
            <person name="Ng W.-L."/>
            <person name="Kazmierczak K.M."/>
            <person name="Andrzejewski T.M."/>
            <person name="Davidsen T.M."/>
            <person name="Wayne K.J."/>
            <person name="Tettelin H."/>
            <person name="Glass J.I."/>
            <person name="Rusch D."/>
            <person name="Podicherti R."/>
            <person name="Tsui H.-C.T."/>
            <person name="Winkler M.E."/>
        </authorList>
    </citation>
    <scope>NUCLEOTIDE SEQUENCE</scope>
</reference>
<dbReference type="AlphaFoldDB" id="A0A383EVZ6"/>